<protein>
    <submittedName>
        <fullName evidence="3">Uncharacterized protein</fullName>
    </submittedName>
</protein>
<name>A0A183CAC9_GLOPA</name>
<proteinExistence type="predicted"/>
<accession>A0A183CAC9</accession>
<sequence>MSSNARRSDSDSDKSRRRPPKSVRRSADERNEQPVPLKPYPLQQLLLPQSQQQQQHHHSLPQPLMAQRRVAK</sequence>
<dbReference type="AlphaFoldDB" id="A0A183CAC9"/>
<dbReference type="Proteomes" id="UP000050741">
    <property type="component" value="Unassembled WGS sequence"/>
</dbReference>
<feature type="compositionally biased region" description="Basic residues" evidence="1">
    <location>
        <begin position="15"/>
        <end position="24"/>
    </location>
</feature>
<reference evidence="3" key="3">
    <citation type="submission" date="2016-06" db="UniProtKB">
        <authorList>
            <consortium name="WormBaseParasite"/>
        </authorList>
    </citation>
    <scope>IDENTIFICATION</scope>
</reference>
<feature type="compositionally biased region" description="Basic and acidic residues" evidence="1">
    <location>
        <begin position="1"/>
        <end position="14"/>
    </location>
</feature>
<organism evidence="2 3">
    <name type="scientific">Globodera pallida</name>
    <name type="common">Potato cyst nematode worm</name>
    <name type="synonym">Heterodera pallida</name>
    <dbReference type="NCBI Taxonomy" id="36090"/>
    <lineage>
        <taxon>Eukaryota</taxon>
        <taxon>Metazoa</taxon>
        <taxon>Ecdysozoa</taxon>
        <taxon>Nematoda</taxon>
        <taxon>Chromadorea</taxon>
        <taxon>Rhabditida</taxon>
        <taxon>Tylenchina</taxon>
        <taxon>Tylenchomorpha</taxon>
        <taxon>Tylenchoidea</taxon>
        <taxon>Heteroderidae</taxon>
        <taxon>Heteroderinae</taxon>
        <taxon>Globodera</taxon>
    </lineage>
</organism>
<reference evidence="2" key="2">
    <citation type="submission" date="2014-05" db="EMBL/GenBank/DDBJ databases">
        <title>The genome and life-stage specific transcriptomes of Globodera pallida elucidate key aspects of plant parasitism by a cyst nematode.</title>
        <authorList>
            <person name="Cotton J.A."/>
            <person name="Lilley C.J."/>
            <person name="Jones L.M."/>
            <person name="Kikuchi T."/>
            <person name="Reid A.J."/>
            <person name="Thorpe P."/>
            <person name="Tsai I.J."/>
            <person name="Beasley H."/>
            <person name="Blok V."/>
            <person name="Cock P.J.A."/>
            <person name="Van den Akker S.E."/>
            <person name="Holroyd N."/>
            <person name="Hunt M."/>
            <person name="Mantelin S."/>
            <person name="Naghra H."/>
            <person name="Pain A."/>
            <person name="Palomares-Rius J.E."/>
            <person name="Zarowiecki M."/>
            <person name="Berriman M."/>
            <person name="Jones J.T."/>
            <person name="Urwin P.E."/>
        </authorList>
    </citation>
    <scope>NUCLEOTIDE SEQUENCE [LARGE SCALE GENOMIC DNA]</scope>
    <source>
        <strain evidence="2">Lindley</strain>
    </source>
</reference>
<reference evidence="2" key="1">
    <citation type="submission" date="2013-12" db="EMBL/GenBank/DDBJ databases">
        <authorList>
            <person name="Aslett M."/>
        </authorList>
    </citation>
    <scope>NUCLEOTIDE SEQUENCE [LARGE SCALE GENOMIC DNA]</scope>
    <source>
        <strain evidence="2">Lindley</strain>
    </source>
</reference>
<evidence type="ECO:0000313" key="2">
    <source>
        <dbReference type="Proteomes" id="UP000050741"/>
    </source>
</evidence>
<dbReference type="WBParaSite" id="GPLIN_000982900">
    <property type="protein sequence ID" value="GPLIN_000982900"/>
    <property type="gene ID" value="GPLIN_000982900"/>
</dbReference>
<feature type="compositionally biased region" description="Low complexity" evidence="1">
    <location>
        <begin position="40"/>
        <end position="64"/>
    </location>
</feature>
<feature type="region of interest" description="Disordered" evidence="1">
    <location>
        <begin position="1"/>
        <end position="72"/>
    </location>
</feature>
<keyword evidence="2" id="KW-1185">Reference proteome</keyword>
<evidence type="ECO:0000256" key="1">
    <source>
        <dbReference type="SAM" id="MobiDB-lite"/>
    </source>
</evidence>
<evidence type="ECO:0000313" key="3">
    <source>
        <dbReference type="WBParaSite" id="GPLIN_000982900"/>
    </source>
</evidence>